<feature type="compositionally biased region" description="Low complexity" evidence="1">
    <location>
        <begin position="77"/>
        <end position="89"/>
    </location>
</feature>
<feature type="compositionally biased region" description="Low complexity" evidence="1">
    <location>
        <begin position="335"/>
        <end position="353"/>
    </location>
</feature>
<dbReference type="Proteomes" id="UP000554482">
    <property type="component" value="Unassembled WGS sequence"/>
</dbReference>
<feature type="compositionally biased region" description="Low complexity" evidence="1">
    <location>
        <begin position="137"/>
        <end position="155"/>
    </location>
</feature>
<feature type="region of interest" description="Disordered" evidence="1">
    <location>
        <begin position="702"/>
        <end position="733"/>
    </location>
</feature>
<evidence type="ECO:0000313" key="2">
    <source>
        <dbReference type="EMBL" id="KAF5177106.1"/>
    </source>
</evidence>
<protein>
    <submittedName>
        <fullName evidence="2">Oxidoreductase protein</fullName>
    </submittedName>
</protein>
<feature type="region of interest" description="Disordered" evidence="1">
    <location>
        <begin position="590"/>
        <end position="618"/>
    </location>
</feature>
<organism evidence="2 3">
    <name type="scientific">Thalictrum thalictroides</name>
    <name type="common">Rue-anemone</name>
    <name type="synonym">Anemone thalictroides</name>
    <dbReference type="NCBI Taxonomy" id="46969"/>
    <lineage>
        <taxon>Eukaryota</taxon>
        <taxon>Viridiplantae</taxon>
        <taxon>Streptophyta</taxon>
        <taxon>Embryophyta</taxon>
        <taxon>Tracheophyta</taxon>
        <taxon>Spermatophyta</taxon>
        <taxon>Magnoliopsida</taxon>
        <taxon>Ranunculales</taxon>
        <taxon>Ranunculaceae</taxon>
        <taxon>Thalictroideae</taxon>
        <taxon>Thalictrum</taxon>
    </lineage>
</organism>
<feature type="compositionally biased region" description="Polar residues" evidence="1">
    <location>
        <begin position="366"/>
        <end position="379"/>
    </location>
</feature>
<dbReference type="PANTHER" id="PTHR33472">
    <property type="entry name" value="OS01G0106600 PROTEIN"/>
    <property type="match status" value="1"/>
</dbReference>
<feature type="compositionally biased region" description="Polar residues" evidence="1">
    <location>
        <begin position="598"/>
        <end position="608"/>
    </location>
</feature>
<dbReference type="AlphaFoldDB" id="A0A7J6UWX8"/>
<sequence length="733" mass="79789">MADQSGRQPFRFRIPWVMYTTPTAPRPQPTTSIRPPPTQPQPQLTQPTTSVRPPFRPAGVAAPRLPSPPQVPSRTDSQPSSPARTAASTPPSPDKTTLPIRSAPRLSSQPPSPSKTASSQLQVPSKTESQPASPTRTTPKSQASSQPSSPSIPSLSPSPTPPTTSIPSLTTPKSQIPSPSPTSKTQSETQTSSQPSSPSLIRNQPHQVDRPPSPSHRDSQMTTHTSSQPPSPSYMVSQVEAATQKKSQPQSPLLQASQLQPTAQKPSPPPSPPMSSAFQTDLPSTKSQPVRNQPHQVYRPPSPSHRDSQMTTQTSSQPPSPSYIVSQVGAATQRASQPQSPLLQASQLQPTAQKPSPPPSPSMSSAFQTDLPSTKSQPKMSKLPSKDPFKAEGSSGQVYQPDQKRQPQLGSPAVLVDPRQHQAPESKAEEKMKDNSTILVEEEKKQRPIPDFIQMASVSNTQHKGQLNTSEEEKQQRRKHAGTHEKDMIAKVATGKESNPVVPNTQKAMHASTDYHPLAPQGEISNLHKEIRDDISKFTHKMSVDHPEKTIDENPVSVVTLTGENRGASMQIGPETAKKDSSVRIHRGYKLNHGDISEATTDGESSAKPSHKESETGDDTAQTLYINSNTQSVNNSIVQNSSINERNPGVHMVFTNNTTKAMKSNKNTSSVETRKADFNITQPQKLTYEPTVKRRCLRGLLLESSDSDPDNPNKPRRHGCRYDCREKQNGNDQ</sequence>
<comment type="caution">
    <text evidence="2">The sequence shown here is derived from an EMBL/GenBank/DDBJ whole genome shotgun (WGS) entry which is preliminary data.</text>
</comment>
<dbReference type="OrthoDB" id="1709592at2759"/>
<name>A0A7J6UWX8_THATH</name>
<feature type="compositionally biased region" description="Basic and acidic residues" evidence="1">
    <location>
        <begin position="418"/>
        <end position="434"/>
    </location>
</feature>
<proteinExistence type="predicted"/>
<feature type="compositionally biased region" description="Basic and acidic residues" evidence="1">
    <location>
        <begin position="720"/>
        <end position="733"/>
    </location>
</feature>
<keyword evidence="3" id="KW-1185">Reference proteome</keyword>
<evidence type="ECO:0000256" key="1">
    <source>
        <dbReference type="SAM" id="MobiDB-lite"/>
    </source>
</evidence>
<feature type="region of interest" description="Disordered" evidence="1">
    <location>
        <begin position="1"/>
        <end position="505"/>
    </location>
</feature>
<dbReference type="PANTHER" id="PTHR33472:SF24">
    <property type="entry name" value="VEGETATIVE CELL WALL PROTEIN GP1-LIKE"/>
    <property type="match status" value="1"/>
</dbReference>
<dbReference type="EMBL" id="JABWDY010041820">
    <property type="protein sequence ID" value="KAF5177106.1"/>
    <property type="molecule type" value="Genomic_DNA"/>
</dbReference>
<feature type="compositionally biased region" description="Polar residues" evidence="1">
    <location>
        <begin position="105"/>
        <end position="136"/>
    </location>
</feature>
<feature type="compositionally biased region" description="Polar residues" evidence="1">
    <location>
        <begin position="323"/>
        <end position="334"/>
    </location>
</feature>
<feature type="compositionally biased region" description="Low complexity" evidence="1">
    <location>
        <begin position="165"/>
        <end position="199"/>
    </location>
</feature>
<feature type="compositionally biased region" description="Low complexity" evidence="1">
    <location>
        <begin position="247"/>
        <end position="264"/>
    </location>
</feature>
<feature type="compositionally biased region" description="Polar residues" evidence="1">
    <location>
        <begin position="234"/>
        <end position="246"/>
    </location>
</feature>
<gene>
    <name evidence="2" type="ORF">FRX31_033313</name>
</gene>
<reference evidence="2 3" key="1">
    <citation type="submission" date="2020-06" db="EMBL/GenBank/DDBJ databases">
        <title>Transcriptomic and genomic resources for Thalictrum thalictroides and T. hernandezii: Facilitating candidate gene discovery in an emerging model plant lineage.</title>
        <authorList>
            <person name="Arias T."/>
            <person name="Riano-Pachon D.M."/>
            <person name="Di Stilio V.S."/>
        </authorList>
    </citation>
    <scope>NUCLEOTIDE SEQUENCE [LARGE SCALE GENOMIC DNA]</scope>
    <source>
        <strain evidence="3">cv. WT478/WT964</strain>
        <tissue evidence="2">Leaves</tissue>
    </source>
</reference>
<feature type="compositionally biased region" description="Pro residues" evidence="1">
    <location>
        <begin position="24"/>
        <end position="40"/>
    </location>
</feature>
<feature type="compositionally biased region" description="Polar residues" evidence="1">
    <location>
        <begin position="456"/>
        <end position="469"/>
    </location>
</feature>
<feature type="compositionally biased region" description="Low complexity" evidence="1">
    <location>
        <begin position="41"/>
        <end position="50"/>
    </location>
</feature>
<feature type="compositionally biased region" description="Polar residues" evidence="1">
    <location>
        <begin position="277"/>
        <end position="295"/>
    </location>
</feature>
<accession>A0A7J6UWX8</accession>
<evidence type="ECO:0000313" key="3">
    <source>
        <dbReference type="Proteomes" id="UP000554482"/>
    </source>
</evidence>